<feature type="region of interest" description="Disordered" evidence="1">
    <location>
        <begin position="401"/>
        <end position="495"/>
    </location>
</feature>
<dbReference type="PANTHER" id="PTHR19308">
    <property type="entry name" value="PHOSPHATIDYLCHOLINE TRANSFER PROTEIN"/>
    <property type="match status" value="1"/>
</dbReference>
<gene>
    <name evidence="3" type="ORF">BINO364_LOCUS15262</name>
</gene>
<sequence length="510" mass="58708">MATLKFKFIIRDLGIIRFWSAWTRKCIVSSVVKRCIRDRGFREVIQVFKYAILRPRRTLFLTATAAYKSHNNDSFSCDQGISDDELQALLLELENVQNLTKMTLYCSGCGCRVVIDRKQDGVRYCICKERQMECEGADGWVPYMEAEDVIIWRKEYKPGGLYAYKVYGRYPEISASDFAAVQIDGAYRRVWDSAVAALAVVQRNAKGVPGQAVLHWEVLWPRLFANRDYVYLRRHKEYDIVTNIPKIEEKSIKYEINVHAKAKRKSLESYKSLNKEDNINNKVYIIVSKSCEHPDVPETKHAIRVAEYWSHMVVKTIDGNEKPGMEFVLTYYDEPAVGGMPGGVAAWASSRAAPAYLDRMRKAAGEYRTWLSGRSPQEVPDFIPFGPDQVNNELAFQIQEQDMESSKEGPEIENGITTRDQSSQTEEFLIQICSTDNKDSNKSLNEQQNDEAKEKNNDNNSAEIKKDDNGRENPTNDKKEATLEGDNDKCEEEENNGGWWRYLYPFYYFV</sequence>
<evidence type="ECO:0000259" key="2">
    <source>
        <dbReference type="PROSITE" id="PS50848"/>
    </source>
</evidence>
<protein>
    <recommendedName>
        <fullName evidence="2">START domain-containing protein</fullName>
    </recommendedName>
</protein>
<dbReference type="InterPro" id="IPR023393">
    <property type="entry name" value="START-like_dom_sf"/>
</dbReference>
<accession>A0A8J9VNP0</accession>
<feature type="non-terminal residue" evidence="3">
    <location>
        <position position="510"/>
    </location>
</feature>
<dbReference type="Gene3D" id="3.30.530.20">
    <property type="match status" value="1"/>
</dbReference>
<dbReference type="Proteomes" id="UP000838878">
    <property type="component" value="Chromosome 8"/>
</dbReference>
<dbReference type="SUPFAM" id="SSF55961">
    <property type="entry name" value="Bet v1-like"/>
    <property type="match status" value="1"/>
</dbReference>
<reference evidence="3" key="1">
    <citation type="submission" date="2021-12" db="EMBL/GenBank/DDBJ databases">
        <authorList>
            <person name="Martin H S."/>
        </authorList>
    </citation>
    <scope>NUCLEOTIDE SEQUENCE</scope>
</reference>
<feature type="compositionally biased region" description="Basic and acidic residues" evidence="1">
    <location>
        <begin position="450"/>
        <end position="488"/>
    </location>
</feature>
<proteinExistence type="predicted"/>
<name>A0A8J9VNP0_9NEOP</name>
<feature type="compositionally biased region" description="Polar residues" evidence="1">
    <location>
        <begin position="415"/>
        <end position="426"/>
    </location>
</feature>
<organism evidence="3 4">
    <name type="scientific">Brenthis ino</name>
    <name type="common">lesser marbled fritillary</name>
    <dbReference type="NCBI Taxonomy" id="405034"/>
    <lineage>
        <taxon>Eukaryota</taxon>
        <taxon>Metazoa</taxon>
        <taxon>Ecdysozoa</taxon>
        <taxon>Arthropoda</taxon>
        <taxon>Hexapoda</taxon>
        <taxon>Insecta</taxon>
        <taxon>Pterygota</taxon>
        <taxon>Neoptera</taxon>
        <taxon>Endopterygota</taxon>
        <taxon>Lepidoptera</taxon>
        <taxon>Glossata</taxon>
        <taxon>Ditrysia</taxon>
        <taxon>Papilionoidea</taxon>
        <taxon>Nymphalidae</taxon>
        <taxon>Heliconiinae</taxon>
        <taxon>Argynnini</taxon>
        <taxon>Brenthis</taxon>
    </lineage>
</organism>
<evidence type="ECO:0000313" key="4">
    <source>
        <dbReference type="Proteomes" id="UP000838878"/>
    </source>
</evidence>
<dbReference type="Pfam" id="PF01852">
    <property type="entry name" value="START"/>
    <property type="match status" value="1"/>
</dbReference>
<dbReference type="InterPro" id="IPR002913">
    <property type="entry name" value="START_lipid-bd_dom"/>
</dbReference>
<dbReference type="InterPro" id="IPR051213">
    <property type="entry name" value="START_lipid_transfer"/>
</dbReference>
<dbReference type="EMBL" id="OV170228">
    <property type="protein sequence ID" value="CAH0730265.1"/>
    <property type="molecule type" value="Genomic_DNA"/>
</dbReference>
<dbReference type="PANTHER" id="PTHR19308:SF8">
    <property type="entry name" value="STAR-RELATED LIPID TRANSFER PROTEIN 7, MITOCHONDRIAL"/>
    <property type="match status" value="1"/>
</dbReference>
<dbReference type="OrthoDB" id="1295045at2759"/>
<feature type="domain" description="START" evidence="2">
    <location>
        <begin position="138"/>
        <end position="369"/>
    </location>
</feature>
<evidence type="ECO:0000313" key="3">
    <source>
        <dbReference type="EMBL" id="CAH0730265.1"/>
    </source>
</evidence>
<evidence type="ECO:0000256" key="1">
    <source>
        <dbReference type="SAM" id="MobiDB-lite"/>
    </source>
</evidence>
<dbReference type="GO" id="GO:0005737">
    <property type="term" value="C:cytoplasm"/>
    <property type="evidence" value="ECO:0007669"/>
    <property type="project" value="UniProtKB-ARBA"/>
</dbReference>
<dbReference type="GO" id="GO:0008289">
    <property type="term" value="F:lipid binding"/>
    <property type="evidence" value="ECO:0007669"/>
    <property type="project" value="InterPro"/>
</dbReference>
<keyword evidence="4" id="KW-1185">Reference proteome</keyword>
<dbReference type="PROSITE" id="PS50848">
    <property type="entry name" value="START"/>
    <property type="match status" value="1"/>
</dbReference>
<dbReference type="AlphaFoldDB" id="A0A8J9VNP0"/>